<reference evidence="1" key="1">
    <citation type="journal article" date="2023" name="bioRxiv">
        <title>Scaffold-level genome assemblies of two parasitoid biocontrol wasps reveal the parthenogenesis mechanism and an associated novel virus.</title>
        <authorList>
            <person name="Inwood S."/>
            <person name="Skelly J."/>
            <person name="Guhlin J."/>
            <person name="Harrop T."/>
            <person name="Goldson S."/>
            <person name="Dearden P."/>
        </authorList>
    </citation>
    <scope>NUCLEOTIDE SEQUENCE</scope>
    <source>
        <strain evidence="1">Lincoln</strain>
        <tissue evidence="1">Whole body</tissue>
    </source>
</reference>
<gene>
    <name evidence="1" type="ORF">PV327_007465</name>
</gene>
<organism evidence="1 2">
    <name type="scientific">Microctonus hyperodae</name>
    <name type="common">Parasitoid wasp</name>
    <dbReference type="NCBI Taxonomy" id="165561"/>
    <lineage>
        <taxon>Eukaryota</taxon>
        <taxon>Metazoa</taxon>
        <taxon>Ecdysozoa</taxon>
        <taxon>Arthropoda</taxon>
        <taxon>Hexapoda</taxon>
        <taxon>Insecta</taxon>
        <taxon>Pterygota</taxon>
        <taxon>Neoptera</taxon>
        <taxon>Endopterygota</taxon>
        <taxon>Hymenoptera</taxon>
        <taxon>Apocrita</taxon>
        <taxon>Ichneumonoidea</taxon>
        <taxon>Braconidae</taxon>
        <taxon>Euphorinae</taxon>
        <taxon>Microctonus</taxon>
    </lineage>
</organism>
<evidence type="ECO:0000313" key="2">
    <source>
        <dbReference type="Proteomes" id="UP001168972"/>
    </source>
</evidence>
<reference evidence="1" key="2">
    <citation type="submission" date="2023-03" db="EMBL/GenBank/DDBJ databases">
        <authorList>
            <person name="Inwood S.N."/>
            <person name="Skelly J.G."/>
            <person name="Guhlin J."/>
            <person name="Harrop T.W.R."/>
            <person name="Goldson S.G."/>
            <person name="Dearden P.K."/>
        </authorList>
    </citation>
    <scope>NUCLEOTIDE SEQUENCE</scope>
    <source>
        <strain evidence="1">Lincoln</strain>
        <tissue evidence="1">Whole body</tissue>
    </source>
</reference>
<feature type="non-terminal residue" evidence="1">
    <location>
        <position position="54"/>
    </location>
</feature>
<name>A0AA39KYR0_MICHY</name>
<dbReference type="EMBL" id="JAQQBR010000004">
    <property type="protein sequence ID" value="KAK0178587.1"/>
    <property type="molecule type" value="Genomic_DNA"/>
</dbReference>
<comment type="caution">
    <text evidence="1">The sequence shown here is derived from an EMBL/GenBank/DDBJ whole genome shotgun (WGS) entry which is preliminary data.</text>
</comment>
<sequence length="54" mass="6288">MTNSARGQYKWTYGHMTIVELTVAEIVTIRHMFKQKTPYLLNEPTIKSICNSKD</sequence>
<proteinExistence type="predicted"/>
<dbReference type="Proteomes" id="UP001168972">
    <property type="component" value="Unassembled WGS sequence"/>
</dbReference>
<keyword evidence="2" id="KW-1185">Reference proteome</keyword>
<dbReference type="AlphaFoldDB" id="A0AA39KYR0"/>
<evidence type="ECO:0000313" key="1">
    <source>
        <dbReference type="EMBL" id="KAK0178587.1"/>
    </source>
</evidence>
<protein>
    <submittedName>
        <fullName evidence="1">Uncharacterized protein</fullName>
    </submittedName>
</protein>
<accession>A0AA39KYR0</accession>